<dbReference type="Proteomes" id="UP000187735">
    <property type="component" value="Chromosome"/>
</dbReference>
<dbReference type="SUPFAM" id="SSF117130">
    <property type="entry name" value="CsrA-like"/>
    <property type="match status" value="1"/>
</dbReference>
<keyword evidence="1 4" id="KW-0963">Cytoplasm</keyword>
<dbReference type="Gene3D" id="2.60.40.4380">
    <property type="entry name" value="Translational regulator CsrA"/>
    <property type="match status" value="1"/>
</dbReference>
<comment type="subunit">
    <text evidence="4">Homodimer; the beta-strands of each monomer intercalate to form a hydrophobic core, while the alpha-helices form wings that extend away from the core.</text>
</comment>
<dbReference type="PANTHER" id="PTHR34984:SF1">
    <property type="entry name" value="CARBON STORAGE REGULATOR"/>
    <property type="match status" value="1"/>
</dbReference>
<evidence type="ECO:0000256" key="3">
    <source>
        <dbReference type="ARBA" id="ARBA00022884"/>
    </source>
</evidence>
<dbReference type="GO" id="GO:0006109">
    <property type="term" value="P:regulation of carbohydrate metabolic process"/>
    <property type="evidence" value="ECO:0007669"/>
    <property type="project" value="InterPro"/>
</dbReference>
<keyword evidence="2 4" id="KW-0810">Translation regulation</keyword>
<dbReference type="InterPro" id="IPR003751">
    <property type="entry name" value="CsrA"/>
</dbReference>
<dbReference type="PANTHER" id="PTHR34984">
    <property type="entry name" value="CARBON STORAGE REGULATOR"/>
    <property type="match status" value="1"/>
</dbReference>
<dbReference type="STRING" id="1891926.Fuma_00048"/>
<comment type="similarity">
    <text evidence="4">Belongs to the CsrA/RsmA family.</text>
</comment>
<keyword evidence="3 4" id="KW-0694">RNA-binding</keyword>
<dbReference type="OrthoDB" id="289081at2"/>
<protein>
    <recommendedName>
        <fullName evidence="4">Translational regulator CsrA</fullName>
    </recommendedName>
</protein>
<proteinExistence type="inferred from homology"/>
<dbReference type="GO" id="GO:0044781">
    <property type="term" value="P:bacterial-type flagellum organization"/>
    <property type="evidence" value="ECO:0007669"/>
    <property type="project" value="UniProtKB-KW"/>
</dbReference>
<name>A0A1P8W8T7_9PLAN</name>
<sequence length="62" mass="6655">MLVLSRKCGEEIVIGSSITIRVTQCENGRVRLGIDAPTHVQIARGEIVLDGPPTASGRRDDP</sequence>
<evidence type="ECO:0000313" key="5">
    <source>
        <dbReference type="EMBL" id="APZ90473.1"/>
    </source>
</evidence>
<evidence type="ECO:0000313" key="6">
    <source>
        <dbReference type="Proteomes" id="UP000187735"/>
    </source>
</evidence>
<dbReference type="Pfam" id="PF02599">
    <property type="entry name" value="CsrA"/>
    <property type="match status" value="1"/>
</dbReference>
<organism evidence="5 6">
    <name type="scientific">Fuerstiella marisgermanici</name>
    <dbReference type="NCBI Taxonomy" id="1891926"/>
    <lineage>
        <taxon>Bacteria</taxon>
        <taxon>Pseudomonadati</taxon>
        <taxon>Planctomycetota</taxon>
        <taxon>Planctomycetia</taxon>
        <taxon>Planctomycetales</taxon>
        <taxon>Planctomycetaceae</taxon>
        <taxon>Fuerstiella</taxon>
    </lineage>
</organism>
<evidence type="ECO:0000256" key="2">
    <source>
        <dbReference type="ARBA" id="ARBA00022845"/>
    </source>
</evidence>
<keyword evidence="6" id="KW-1185">Reference proteome</keyword>
<dbReference type="EMBL" id="CP017641">
    <property type="protein sequence ID" value="APZ90473.1"/>
    <property type="molecule type" value="Genomic_DNA"/>
</dbReference>
<comment type="function">
    <text evidence="4">A translational regulator that binds mRNA to regulate translation initiation and/or mRNA stability. Usually binds in the 5'-UTR at or near the Shine-Dalgarno sequence preventing ribosome-binding, thus repressing translation. Its main target seems to be the major flagellin gene, while its function is anatagonized by FliW.</text>
</comment>
<evidence type="ECO:0000256" key="1">
    <source>
        <dbReference type="ARBA" id="ARBA00022490"/>
    </source>
</evidence>
<dbReference type="InterPro" id="IPR036107">
    <property type="entry name" value="CsrA_sf"/>
</dbReference>
<dbReference type="RefSeq" id="WP_077022367.1">
    <property type="nucleotide sequence ID" value="NZ_CP017641.1"/>
</dbReference>
<gene>
    <name evidence="4" type="primary">csrA</name>
    <name evidence="5" type="ORF">Fuma_00048</name>
</gene>
<evidence type="ECO:0000256" key="4">
    <source>
        <dbReference type="HAMAP-Rule" id="MF_00167"/>
    </source>
</evidence>
<dbReference type="HAMAP" id="MF_00167">
    <property type="entry name" value="CsrA"/>
    <property type="match status" value="1"/>
</dbReference>
<dbReference type="GO" id="GO:1902208">
    <property type="term" value="P:regulation of bacterial-type flagellum assembly"/>
    <property type="evidence" value="ECO:0007669"/>
    <property type="project" value="UniProtKB-UniRule"/>
</dbReference>
<dbReference type="KEGG" id="fmr:Fuma_00048"/>
<dbReference type="GO" id="GO:0006402">
    <property type="term" value="P:mRNA catabolic process"/>
    <property type="evidence" value="ECO:0007669"/>
    <property type="project" value="InterPro"/>
</dbReference>
<accession>A0A1P8W8T7</accession>
<reference evidence="5 6" key="1">
    <citation type="journal article" date="2016" name="Front. Microbiol.">
        <title>Fuerstia marisgermanicae gen. nov., sp. nov., an Unusual Member of the Phylum Planctomycetes from the German Wadden Sea.</title>
        <authorList>
            <person name="Kohn T."/>
            <person name="Heuer A."/>
            <person name="Jogler M."/>
            <person name="Vollmers J."/>
            <person name="Boedeker C."/>
            <person name="Bunk B."/>
            <person name="Rast P."/>
            <person name="Borchert D."/>
            <person name="Glockner I."/>
            <person name="Freese H.M."/>
            <person name="Klenk H.P."/>
            <person name="Overmann J."/>
            <person name="Kaster A.K."/>
            <person name="Rohde M."/>
            <person name="Wiegand S."/>
            <person name="Jogler C."/>
        </authorList>
    </citation>
    <scope>NUCLEOTIDE SEQUENCE [LARGE SCALE GENOMIC DNA]</scope>
    <source>
        <strain evidence="5 6">NH11</strain>
    </source>
</reference>
<dbReference type="GO" id="GO:0048027">
    <property type="term" value="F:mRNA 5'-UTR binding"/>
    <property type="evidence" value="ECO:0007669"/>
    <property type="project" value="UniProtKB-UniRule"/>
</dbReference>
<dbReference type="GO" id="GO:0045947">
    <property type="term" value="P:negative regulation of translational initiation"/>
    <property type="evidence" value="ECO:0007669"/>
    <property type="project" value="UniProtKB-UniRule"/>
</dbReference>
<keyword evidence="4" id="KW-1005">Bacterial flagellum biogenesis</keyword>
<comment type="subcellular location">
    <subcellularLocation>
        <location evidence="4">Cytoplasm</location>
    </subcellularLocation>
</comment>
<keyword evidence="4" id="KW-0678">Repressor</keyword>
<dbReference type="AlphaFoldDB" id="A0A1P8W8T7"/>
<dbReference type="GO" id="GO:0005829">
    <property type="term" value="C:cytosol"/>
    <property type="evidence" value="ECO:0007669"/>
    <property type="project" value="TreeGrafter"/>
</dbReference>